<keyword evidence="1" id="KW-0812">Transmembrane</keyword>
<dbReference type="InterPro" id="IPR043717">
    <property type="entry name" value="DUF5658"/>
</dbReference>
<feature type="transmembrane region" description="Helical" evidence="1">
    <location>
        <begin position="73"/>
        <end position="93"/>
    </location>
</feature>
<proteinExistence type="predicted"/>
<protein>
    <recommendedName>
        <fullName evidence="2">DUF5658 domain-containing protein</fullName>
    </recommendedName>
</protein>
<keyword evidence="1" id="KW-0472">Membrane</keyword>
<feature type="transmembrane region" description="Helical" evidence="1">
    <location>
        <begin position="7"/>
        <end position="27"/>
    </location>
</feature>
<dbReference type="RefSeq" id="WP_153727575.1">
    <property type="nucleotide sequence ID" value="NZ_WJNH01000002.1"/>
</dbReference>
<dbReference type="Pfam" id="PF18902">
    <property type="entry name" value="DUF5658"/>
    <property type="match status" value="1"/>
</dbReference>
<dbReference type="EMBL" id="WJNH01000002">
    <property type="protein sequence ID" value="MRG85659.1"/>
    <property type="molecule type" value="Genomic_DNA"/>
</dbReference>
<keyword evidence="1" id="KW-1133">Transmembrane helix</keyword>
<dbReference type="AlphaFoldDB" id="A0A6G1X410"/>
<evidence type="ECO:0000256" key="1">
    <source>
        <dbReference type="SAM" id="Phobius"/>
    </source>
</evidence>
<feature type="transmembrane region" description="Helical" evidence="1">
    <location>
        <begin position="42"/>
        <end position="61"/>
    </location>
</feature>
<feature type="domain" description="DUF5658" evidence="2">
    <location>
        <begin position="6"/>
        <end position="94"/>
    </location>
</feature>
<sequence>MFYLYTIAILNLMDLVLTTISLGFGITGEANPLMRYLWHANPLYFIFVKLALSILLLILAHRLPKVSVLKWRWLYATTVMLYLGILGTHVIWIRTFI</sequence>
<dbReference type="Proteomes" id="UP000480185">
    <property type="component" value="Unassembled WGS sequence"/>
</dbReference>
<evidence type="ECO:0000313" key="3">
    <source>
        <dbReference type="EMBL" id="MRG85659.1"/>
    </source>
</evidence>
<reference evidence="3 4" key="1">
    <citation type="submission" date="2019-11" db="EMBL/GenBank/DDBJ databases">
        <authorList>
            <person name="Li J."/>
        </authorList>
    </citation>
    <scope>NUCLEOTIDE SEQUENCE [LARGE SCALE GENOMIC DNA]</scope>
    <source>
        <strain evidence="3 4">J4</strain>
    </source>
</reference>
<comment type="caution">
    <text evidence="3">The sequence shown here is derived from an EMBL/GenBank/DDBJ whole genome shotgun (WGS) entry which is preliminary data.</text>
</comment>
<evidence type="ECO:0000313" key="4">
    <source>
        <dbReference type="Proteomes" id="UP000480185"/>
    </source>
</evidence>
<dbReference type="OrthoDB" id="2084666at2"/>
<keyword evidence="4" id="KW-1185">Reference proteome</keyword>
<gene>
    <name evidence="3" type="ORF">GH754_04840</name>
</gene>
<organism evidence="3 4">
    <name type="scientific">Salinibacillus xinjiangensis</name>
    <dbReference type="NCBI Taxonomy" id="1229268"/>
    <lineage>
        <taxon>Bacteria</taxon>
        <taxon>Bacillati</taxon>
        <taxon>Bacillota</taxon>
        <taxon>Bacilli</taxon>
        <taxon>Bacillales</taxon>
        <taxon>Bacillaceae</taxon>
        <taxon>Salinibacillus</taxon>
    </lineage>
</organism>
<evidence type="ECO:0000259" key="2">
    <source>
        <dbReference type="Pfam" id="PF18902"/>
    </source>
</evidence>
<accession>A0A6G1X410</accession>
<name>A0A6G1X410_9BACI</name>